<sequence>CEEIPPMTNLDSKRYFSGTWYGMYSQYGKPTSVCKTLKMTLKSDGTLNNEVYGYSLTKENKPKFASIHCNGSENDTKGKYTLICEKVNDNKDKKKHPVTFDGVVLVTDYDRFSIVHQCLSNGTIKLGTFLVLGRKSDDYTIQDTVKKILDPLDIKFDLFQSREKVDCKKHPDE</sequence>
<accession>R4FR28</accession>
<dbReference type="AlphaFoldDB" id="R4FR28"/>
<dbReference type="GO" id="GO:0051381">
    <property type="term" value="F:histamine binding"/>
    <property type="evidence" value="ECO:0007669"/>
    <property type="project" value="InterPro"/>
</dbReference>
<evidence type="ECO:0000259" key="1">
    <source>
        <dbReference type="Pfam" id="PF02087"/>
    </source>
</evidence>
<feature type="non-terminal residue" evidence="2">
    <location>
        <position position="1"/>
    </location>
</feature>
<protein>
    <submittedName>
        <fullName evidence="2">Putative salivary lipocalin</fullName>
    </submittedName>
</protein>
<dbReference type="InterPro" id="IPR002351">
    <property type="entry name" value="Nitrophorin_domain"/>
</dbReference>
<dbReference type="EMBL" id="GAHY01000109">
    <property type="protein sequence ID" value="JAA77401.1"/>
    <property type="molecule type" value="mRNA"/>
</dbReference>
<organism evidence="2">
    <name type="scientific">Rhodnius prolixus</name>
    <name type="common">Triatomid bug</name>
    <dbReference type="NCBI Taxonomy" id="13249"/>
    <lineage>
        <taxon>Eukaryota</taxon>
        <taxon>Metazoa</taxon>
        <taxon>Ecdysozoa</taxon>
        <taxon>Arthropoda</taxon>
        <taxon>Hexapoda</taxon>
        <taxon>Insecta</taxon>
        <taxon>Pterygota</taxon>
        <taxon>Neoptera</taxon>
        <taxon>Paraneoptera</taxon>
        <taxon>Hemiptera</taxon>
        <taxon>Heteroptera</taxon>
        <taxon>Panheteroptera</taxon>
        <taxon>Cimicomorpha</taxon>
        <taxon>Reduviidae</taxon>
        <taxon>Triatominae</taxon>
        <taxon>Rhodnius</taxon>
    </lineage>
</organism>
<reference evidence="2" key="1">
    <citation type="submission" date="2013-04" db="EMBL/GenBank/DDBJ databases">
        <title>An insight into the transcriptome of the digestive tract of the blood sucking bug, Rhodnius prolixus.</title>
        <authorList>
            <person name="Ribeiro J.M.C."/>
            <person name="Genta F.A."/>
            <person name="Sorgine M.H.F."/>
            <person name="Paiva-Silva G.O."/>
            <person name="Majerowicz D."/>
            <person name="Medeiros M."/>
            <person name="Koerich L."/>
            <person name="Terra W.R."/>
            <person name="Ferreira C."/>
            <person name="Pimentel A.C."/>
            <person name="Bisch P.M."/>
            <person name="Diniz M.M.P."/>
            <person name="Nascimento R."/>
            <person name="Salmon D."/>
            <person name="Silber A.M."/>
            <person name="Alves M."/>
            <person name="Oliveira M.F."/>
            <person name="Gondim K.C."/>
            <person name="Silva Neto M.A.C."/>
            <person name="Atella G.C."/>
            <person name="Araujo H."/>
            <person name="Dias F.S."/>
            <person name="Polycarpo C.R."/>
            <person name="Fampa P."/>
            <person name="Melo A.C."/>
            <person name="Tanaka A.S."/>
            <person name="Balczun C."/>
            <person name="Oliveira J.H.M."/>
            <person name="Goncalves R."/>
            <person name="Lazoski C."/>
            <person name="Pereira M.A."/>
            <person name="Rivera-Pomar R."/>
            <person name="Diambra L."/>
            <person name="Schaub G.A."/>
            <person name="Garcia E.S."/>
            <person name="Azambuja P."/>
            <person name="Braz G.R.C."/>
            <person name="Oliveira P.L."/>
        </authorList>
    </citation>
    <scope>NUCLEOTIDE SEQUENCE</scope>
</reference>
<dbReference type="VEuPathDB" id="VectorBase:RPRC000418"/>
<name>R4FR28_RHOPR</name>
<dbReference type="GO" id="GO:0070026">
    <property type="term" value="F:nitric oxide binding"/>
    <property type="evidence" value="ECO:0007669"/>
    <property type="project" value="InterPro"/>
</dbReference>
<proteinExistence type="evidence at transcript level"/>
<evidence type="ECO:0000313" key="2">
    <source>
        <dbReference type="EMBL" id="JAA77401.1"/>
    </source>
</evidence>
<feature type="domain" description="Nitrophorin" evidence="1">
    <location>
        <begin position="3"/>
        <end position="168"/>
    </location>
</feature>
<dbReference type="Gene3D" id="2.40.128.20">
    <property type="match status" value="1"/>
</dbReference>
<dbReference type="SUPFAM" id="SSF50814">
    <property type="entry name" value="Lipocalins"/>
    <property type="match status" value="1"/>
</dbReference>
<dbReference type="Pfam" id="PF02087">
    <property type="entry name" value="Nitrophorin"/>
    <property type="match status" value="1"/>
</dbReference>
<dbReference type="InterPro" id="IPR012674">
    <property type="entry name" value="Calycin"/>
</dbReference>